<dbReference type="Proteomes" id="UP000241890">
    <property type="component" value="Unassembled WGS sequence"/>
</dbReference>
<protein>
    <submittedName>
        <fullName evidence="2">Uncharacterized protein</fullName>
    </submittedName>
</protein>
<reference evidence="2 3" key="1">
    <citation type="submission" date="2017-12" db="EMBL/GenBank/DDBJ databases">
        <title>Sequencing, de novo assembly and annotation of complete genome of a new Thraustochytrid species, strain FCC1311.</title>
        <authorList>
            <person name="Sedici K."/>
            <person name="Godart F."/>
            <person name="Aiese Cigliano R."/>
            <person name="Sanseverino W."/>
            <person name="Barakat M."/>
            <person name="Ortet P."/>
            <person name="Marechal E."/>
            <person name="Cagnac O."/>
            <person name="Amato A."/>
        </authorList>
    </citation>
    <scope>NUCLEOTIDE SEQUENCE [LARGE SCALE GENOMIC DNA]</scope>
</reference>
<dbReference type="PANTHER" id="PTHR15633:SF2">
    <property type="entry name" value="NUCLEOLAR PROTEIN 11"/>
    <property type="match status" value="1"/>
</dbReference>
<comment type="caution">
    <text evidence="2">The sequence shown here is derived from an EMBL/GenBank/DDBJ whole genome shotgun (WGS) entry which is preliminary data.</text>
</comment>
<dbReference type="EMBL" id="BEYU01000023">
    <property type="protein sequence ID" value="GBG26759.1"/>
    <property type="molecule type" value="Genomic_DNA"/>
</dbReference>
<dbReference type="GO" id="GO:0030490">
    <property type="term" value="P:maturation of SSU-rRNA"/>
    <property type="evidence" value="ECO:0007669"/>
    <property type="project" value="InterPro"/>
</dbReference>
<dbReference type="GO" id="GO:0005730">
    <property type="term" value="C:nucleolus"/>
    <property type="evidence" value="ECO:0007669"/>
    <property type="project" value="TreeGrafter"/>
</dbReference>
<dbReference type="PANTHER" id="PTHR15633">
    <property type="entry name" value="NUCLEOLAR PROTEIN 11"/>
    <property type="match status" value="1"/>
</dbReference>
<feature type="region of interest" description="Disordered" evidence="1">
    <location>
        <begin position="446"/>
        <end position="465"/>
    </location>
</feature>
<evidence type="ECO:0000313" key="3">
    <source>
        <dbReference type="Proteomes" id="UP000241890"/>
    </source>
</evidence>
<gene>
    <name evidence="2" type="ORF">FCC1311_029802</name>
</gene>
<accession>A0A2R5G8U8</accession>
<dbReference type="GO" id="GO:0003723">
    <property type="term" value="F:RNA binding"/>
    <property type="evidence" value="ECO:0007669"/>
    <property type="project" value="TreeGrafter"/>
</dbReference>
<evidence type="ECO:0000256" key="1">
    <source>
        <dbReference type="SAM" id="MobiDB-lite"/>
    </source>
</evidence>
<proteinExistence type="predicted"/>
<dbReference type="AlphaFoldDB" id="A0A2R5G8U8"/>
<name>A0A2R5G8U8_9STRA</name>
<feature type="region of interest" description="Disordered" evidence="1">
    <location>
        <begin position="493"/>
        <end position="533"/>
    </location>
</feature>
<organism evidence="2 3">
    <name type="scientific">Hondaea fermentalgiana</name>
    <dbReference type="NCBI Taxonomy" id="2315210"/>
    <lineage>
        <taxon>Eukaryota</taxon>
        <taxon>Sar</taxon>
        <taxon>Stramenopiles</taxon>
        <taxon>Bigyra</taxon>
        <taxon>Labyrinthulomycetes</taxon>
        <taxon>Thraustochytrida</taxon>
        <taxon>Thraustochytriidae</taxon>
        <taxon>Hondaea</taxon>
    </lineage>
</organism>
<sequence length="856" mass="90004">MGKSARLVQAAGVEASGLAGEGAAASHGQVLGASWAARPSQAMASMAQSLVDAAVEAATQGKARGKHSLPGSKQENALRKRLAADQRENGGVLVITSADAVSVYSVEDWVCLKSWSTQDGGRTLASAAQILPGTSTLVALDEDNQLMQWDYFQEGLQLPAQGSAALGPAINAKARGRKRGSKKSKRTVVELATSPALVGLFVAIYSDGALALRSKDSEIASLAAPDADDDDDDDMQKGTVVSARLVQTASNLWSVLCTETVPTATPALRARAVDLHPHGFGHSRTQSIDVGASFDADGLLAAVPSAAGRLSLVWKSGACAAAALRRSAQGEPALATPMEVSGVKQAKVTCCDAVPSADSSIVLLGAGSRLVAWDASLGVELGADSFEESIKAISLATALQKQEDDGALVAFVLESGNVYVDFLGALAPADGAFAAVTRPSRLVDAAERRRMRKRPRSPSASLPLHGDVSALLSGADVVDSSAWSDALTSVRADTNSDANGKAAPSAKKKKKKSSKASETDAGDASSKQEPEVAHHSVEYVRSHIASLIDRKDWSALEEAIREGLVSTSTNPEVLPALLRAEKVMLLYLCIMYVSDLGESDMVRILRFALSSCSGAALADFTSEIKSIVEAIEGNDAAVAAWASLKKANAAVASLKPKERGARKAEIAALFKAAKKASQNAVRKEHYEGVANFFAELTDEQLAVHYLAMAVMCNLRNEVFFVRAARSLPAECVSSLFEGAASLLVFYEGLPLKSRGYAFNPHSYKGRSALLIPSASHVVSWVSALLDAGLKVIINESTHSKAARQTLERISSISHQTAAFSERLSAIQQPLGFCLRMNRDFTPSSTIGDYAIETVNF</sequence>
<keyword evidence="3" id="KW-1185">Reference proteome</keyword>
<dbReference type="InParanoid" id="A0A2R5G8U8"/>
<evidence type="ECO:0000313" key="2">
    <source>
        <dbReference type="EMBL" id="GBG26759.1"/>
    </source>
</evidence>
<dbReference type="InterPro" id="IPR042859">
    <property type="entry name" value="NOL11"/>
</dbReference>